<dbReference type="EMBL" id="CAUJNA010000252">
    <property type="protein sequence ID" value="CAJ1374444.1"/>
    <property type="molecule type" value="Genomic_DNA"/>
</dbReference>
<protein>
    <submittedName>
        <fullName evidence="1">Uncharacterized protein</fullName>
    </submittedName>
</protein>
<name>A0AA36MJB4_9DINO</name>
<sequence>MASDLEEDKIWITDHEVQKGMSAQNVRELKVKTVKKGTVLTQKAFAAGSAGIGHLSAFGGSLEAPVALCGTLSKVSLGEHDNVVYKGASSGKKEQLQASLADPSNWEPTRARMLTAFSIASDDDNTTTSMDMTMTTTFMQNHTATETTMTTMYPSTTPMMTTMETTMGTTMMGTTMGTTMEMTTSRNTVSSARAACAGALAFLGLVL</sequence>
<keyword evidence="2" id="KW-1185">Reference proteome</keyword>
<comment type="caution">
    <text evidence="1">The sequence shown here is derived from an EMBL/GenBank/DDBJ whole genome shotgun (WGS) entry which is preliminary data.</text>
</comment>
<accession>A0AA36MJB4</accession>
<dbReference type="AlphaFoldDB" id="A0AA36MJB4"/>
<organism evidence="1 2">
    <name type="scientific">Effrenium voratum</name>
    <dbReference type="NCBI Taxonomy" id="2562239"/>
    <lineage>
        <taxon>Eukaryota</taxon>
        <taxon>Sar</taxon>
        <taxon>Alveolata</taxon>
        <taxon>Dinophyceae</taxon>
        <taxon>Suessiales</taxon>
        <taxon>Symbiodiniaceae</taxon>
        <taxon>Effrenium</taxon>
    </lineage>
</organism>
<evidence type="ECO:0000313" key="1">
    <source>
        <dbReference type="EMBL" id="CAJ1374444.1"/>
    </source>
</evidence>
<proteinExistence type="predicted"/>
<dbReference type="Proteomes" id="UP001178507">
    <property type="component" value="Unassembled WGS sequence"/>
</dbReference>
<evidence type="ECO:0000313" key="2">
    <source>
        <dbReference type="Proteomes" id="UP001178507"/>
    </source>
</evidence>
<reference evidence="1" key="1">
    <citation type="submission" date="2023-08" db="EMBL/GenBank/DDBJ databases">
        <authorList>
            <person name="Chen Y."/>
            <person name="Shah S."/>
            <person name="Dougan E. K."/>
            <person name="Thang M."/>
            <person name="Chan C."/>
        </authorList>
    </citation>
    <scope>NUCLEOTIDE SEQUENCE</scope>
</reference>
<gene>
    <name evidence="1" type="ORF">EVOR1521_LOCUS4001</name>
</gene>